<dbReference type="PANTHER" id="PTHR24302">
    <property type="entry name" value="CYTOCHROME P450 FAMILY 3"/>
    <property type="match status" value="1"/>
</dbReference>
<keyword evidence="9" id="KW-0492">Microsome</keyword>
<keyword evidence="6 15" id="KW-0349">Heme</keyword>
<accession>H0VMP1</accession>
<evidence type="ECO:0000256" key="17">
    <source>
        <dbReference type="SAM" id="Phobius"/>
    </source>
</evidence>
<gene>
    <name evidence="18" type="primary">Cyp3a15</name>
</gene>
<proteinExistence type="inferred from homology"/>
<dbReference type="AlphaFoldDB" id="H0VMP1"/>
<dbReference type="GO" id="GO:0020037">
    <property type="term" value="F:heme binding"/>
    <property type="evidence" value="ECO:0007669"/>
    <property type="project" value="InterPro"/>
</dbReference>
<dbReference type="PANTHER" id="PTHR24302:SF38">
    <property type="entry name" value="CYTOCHROME P450 3A5"/>
    <property type="match status" value="1"/>
</dbReference>
<evidence type="ECO:0000256" key="2">
    <source>
        <dbReference type="ARBA" id="ARBA00004174"/>
    </source>
</evidence>
<feature type="transmembrane region" description="Helical" evidence="17">
    <location>
        <begin position="12"/>
        <end position="33"/>
    </location>
</feature>
<evidence type="ECO:0000256" key="9">
    <source>
        <dbReference type="ARBA" id="ARBA00022848"/>
    </source>
</evidence>
<dbReference type="EMBL" id="AAKN02032130">
    <property type="status" value="NOT_ANNOTATED_CDS"/>
    <property type="molecule type" value="Genomic_DNA"/>
</dbReference>
<dbReference type="PRINTS" id="PR00385">
    <property type="entry name" value="P450"/>
</dbReference>
<dbReference type="InterPro" id="IPR017972">
    <property type="entry name" value="Cyt_P450_CS"/>
</dbReference>
<keyword evidence="7 15" id="KW-0479">Metal-binding</keyword>
<dbReference type="Gene3D" id="1.10.630.10">
    <property type="entry name" value="Cytochrome P450"/>
    <property type="match status" value="1"/>
</dbReference>
<dbReference type="EMBL" id="AAKN02032129">
    <property type="status" value="NOT_ANNOTATED_CDS"/>
    <property type="molecule type" value="Genomic_DNA"/>
</dbReference>
<dbReference type="EMBL" id="AAKN02032127">
    <property type="status" value="NOT_ANNOTATED_CDS"/>
    <property type="molecule type" value="Genomic_DNA"/>
</dbReference>
<evidence type="ECO:0000313" key="19">
    <source>
        <dbReference type="Proteomes" id="UP000005447"/>
    </source>
</evidence>
<dbReference type="GO" id="GO:0005506">
    <property type="term" value="F:iron ion binding"/>
    <property type="evidence" value="ECO:0007669"/>
    <property type="project" value="InterPro"/>
</dbReference>
<comment type="cofactor">
    <cofactor evidence="1 15">
        <name>heme</name>
        <dbReference type="ChEBI" id="CHEBI:30413"/>
    </cofactor>
</comment>
<evidence type="ECO:0000256" key="15">
    <source>
        <dbReference type="PIRSR" id="PIRSR602401-1"/>
    </source>
</evidence>
<dbReference type="EMBL" id="AAKN02032128">
    <property type="status" value="NOT_ANNOTATED_CDS"/>
    <property type="molecule type" value="Genomic_DNA"/>
</dbReference>
<evidence type="ECO:0000256" key="7">
    <source>
        <dbReference type="ARBA" id="ARBA00022723"/>
    </source>
</evidence>
<comment type="subcellular location">
    <subcellularLocation>
        <location evidence="3">Endoplasmic reticulum membrane</location>
        <topology evidence="3">Peripheral membrane protein</topology>
    </subcellularLocation>
    <subcellularLocation>
        <location evidence="2">Microsome membrane</location>
        <topology evidence="2">Peripheral membrane protein</topology>
    </subcellularLocation>
</comment>
<dbReference type="InterPro" id="IPR001128">
    <property type="entry name" value="Cyt_P450"/>
</dbReference>
<evidence type="ECO:0000256" key="13">
    <source>
        <dbReference type="ARBA" id="ARBA00023136"/>
    </source>
</evidence>
<dbReference type="VEuPathDB" id="HostDB:ENSCPOG00000024937"/>
<keyword evidence="10 16" id="KW-0560">Oxidoreductase</keyword>
<dbReference type="Pfam" id="PF00067">
    <property type="entry name" value="p450"/>
    <property type="match status" value="1"/>
</dbReference>
<name>H0VMP1_CAVPO</name>
<reference evidence="19" key="1">
    <citation type="journal article" date="2011" name="Nature">
        <title>A high-resolution map of human evolutionary constraint using 29 mammals.</title>
        <authorList>
            <person name="Lindblad-Toh K."/>
            <person name="Garber M."/>
            <person name="Zuk O."/>
            <person name="Lin M.F."/>
            <person name="Parker B.J."/>
            <person name="Washietl S."/>
            <person name="Kheradpour P."/>
            <person name="Ernst J."/>
            <person name="Jordan G."/>
            <person name="Mauceli E."/>
            <person name="Ward L.D."/>
            <person name="Lowe C.B."/>
            <person name="Holloway A.K."/>
            <person name="Clamp M."/>
            <person name="Gnerre S."/>
            <person name="Alfoldi J."/>
            <person name="Beal K."/>
            <person name="Chang J."/>
            <person name="Clawson H."/>
            <person name="Cuff J."/>
            <person name="Di Palma F."/>
            <person name="Fitzgerald S."/>
            <person name="Flicek P."/>
            <person name="Guttman M."/>
            <person name="Hubisz M.J."/>
            <person name="Jaffe D.B."/>
            <person name="Jungreis I."/>
            <person name="Kent W.J."/>
            <person name="Kostka D."/>
            <person name="Lara M."/>
            <person name="Martins A.L."/>
            <person name="Massingham T."/>
            <person name="Moltke I."/>
            <person name="Raney B.J."/>
            <person name="Rasmussen M.D."/>
            <person name="Robinson J."/>
            <person name="Stark A."/>
            <person name="Vilella A.J."/>
            <person name="Wen J."/>
            <person name="Xie X."/>
            <person name="Zody M.C."/>
            <person name="Baldwin J."/>
            <person name="Bloom T."/>
            <person name="Chin C.W."/>
            <person name="Heiman D."/>
            <person name="Nicol R."/>
            <person name="Nusbaum C."/>
            <person name="Young S."/>
            <person name="Wilkinson J."/>
            <person name="Worley K.C."/>
            <person name="Kovar C.L."/>
            <person name="Muzny D.M."/>
            <person name="Gibbs R.A."/>
            <person name="Cree A."/>
            <person name="Dihn H.H."/>
            <person name="Fowler G."/>
            <person name="Jhangiani S."/>
            <person name="Joshi V."/>
            <person name="Lee S."/>
            <person name="Lewis L.R."/>
            <person name="Nazareth L.V."/>
            <person name="Okwuonu G."/>
            <person name="Santibanez J."/>
            <person name="Warren W.C."/>
            <person name="Mardis E.R."/>
            <person name="Weinstock G.M."/>
            <person name="Wilson R.K."/>
            <person name="Delehaunty K."/>
            <person name="Dooling D."/>
            <person name="Fronik C."/>
            <person name="Fulton L."/>
            <person name="Fulton B."/>
            <person name="Graves T."/>
            <person name="Minx P."/>
            <person name="Sodergren E."/>
            <person name="Birney E."/>
            <person name="Margulies E.H."/>
            <person name="Herrero J."/>
            <person name="Green E.D."/>
            <person name="Haussler D."/>
            <person name="Siepel A."/>
            <person name="Goldman N."/>
            <person name="Pollard K.S."/>
            <person name="Pedersen J.S."/>
            <person name="Lander E.S."/>
            <person name="Kellis M."/>
        </authorList>
    </citation>
    <scope>NUCLEOTIDE SEQUENCE [LARGE SCALE GENOMIC DNA]</scope>
    <source>
        <strain evidence="19">2N</strain>
    </source>
</reference>
<dbReference type="FunFam" id="1.10.630.10:FF:000182">
    <property type="entry name" value="Cytochrome P450 3A4"/>
    <property type="match status" value="2"/>
</dbReference>
<feature type="binding site" description="axial binding residue" evidence="15">
    <location>
        <position position="394"/>
    </location>
    <ligand>
        <name>heme</name>
        <dbReference type="ChEBI" id="CHEBI:30413"/>
    </ligand>
    <ligandPart>
        <name>Fe</name>
        <dbReference type="ChEBI" id="CHEBI:18248"/>
    </ligandPart>
</feature>
<evidence type="ECO:0000313" key="18">
    <source>
        <dbReference type="Ensembl" id="ENSCPOP00000011683.3"/>
    </source>
</evidence>
<keyword evidence="8" id="KW-0256">Endoplasmic reticulum</keyword>
<evidence type="ECO:0000256" key="8">
    <source>
        <dbReference type="ARBA" id="ARBA00022824"/>
    </source>
</evidence>
<keyword evidence="13 17" id="KW-0472">Membrane</keyword>
<keyword evidence="17" id="KW-0812">Transmembrane</keyword>
<dbReference type="HOGENOM" id="CLU_001570_5_2_1"/>
<dbReference type="GO" id="GO:0008202">
    <property type="term" value="P:steroid metabolic process"/>
    <property type="evidence" value="ECO:0007669"/>
    <property type="project" value="TreeGrafter"/>
</dbReference>
<dbReference type="STRING" id="10141.ENSCPOP00000011683"/>
<dbReference type="InterPro" id="IPR002401">
    <property type="entry name" value="Cyt_P450_E_grp-I"/>
</dbReference>
<dbReference type="Ensembl" id="ENSCPOT00000013101.3">
    <property type="protein sequence ID" value="ENSCPOP00000011683.3"/>
    <property type="gene ID" value="ENSCPOG00000024937.2"/>
</dbReference>
<evidence type="ECO:0000256" key="16">
    <source>
        <dbReference type="RuleBase" id="RU000461"/>
    </source>
</evidence>
<dbReference type="SUPFAM" id="SSF48264">
    <property type="entry name" value="Cytochrome P450"/>
    <property type="match status" value="1"/>
</dbReference>
<evidence type="ECO:0000256" key="3">
    <source>
        <dbReference type="ARBA" id="ARBA00004406"/>
    </source>
</evidence>
<dbReference type="InterPro" id="IPR036396">
    <property type="entry name" value="Cyt_P450_sf"/>
</dbReference>
<evidence type="ECO:0000256" key="5">
    <source>
        <dbReference type="ARBA" id="ARBA00012109"/>
    </source>
</evidence>
<evidence type="ECO:0000256" key="6">
    <source>
        <dbReference type="ARBA" id="ARBA00022617"/>
    </source>
</evidence>
<organism evidence="18 19">
    <name type="scientific">Cavia porcellus</name>
    <name type="common">Guinea pig</name>
    <dbReference type="NCBI Taxonomy" id="10141"/>
    <lineage>
        <taxon>Eukaryota</taxon>
        <taxon>Metazoa</taxon>
        <taxon>Chordata</taxon>
        <taxon>Craniata</taxon>
        <taxon>Vertebrata</taxon>
        <taxon>Euteleostomi</taxon>
        <taxon>Mammalia</taxon>
        <taxon>Eutheria</taxon>
        <taxon>Euarchontoglires</taxon>
        <taxon>Glires</taxon>
        <taxon>Rodentia</taxon>
        <taxon>Hystricomorpha</taxon>
        <taxon>Caviidae</taxon>
        <taxon>Cavia</taxon>
    </lineage>
</organism>
<evidence type="ECO:0000256" key="12">
    <source>
        <dbReference type="ARBA" id="ARBA00023033"/>
    </source>
</evidence>
<keyword evidence="12 16" id="KW-0503">Monooxygenase</keyword>
<reference evidence="18" key="3">
    <citation type="submission" date="2025-09" db="UniProtKB">
        <authorList>
            <consortium name="Ensembl"/>
        </authorList>
    </citation>
    <scope>IDENTIFICATION</scope>
    <source>
        <strain evidence="18">2N</strain>
    </source>
</reference>
<comment type="similarity">
    <text evidence="4 16">Belongs to the cytochrome P450 family.</text>
</comment>
<evidence type="ECO:0000256" key="14">
    <source>
        <dbReference type="ARBA" id="ARBA00047827"/>
    </source>
</evidence>
<dbReference type="PROSITE" id="PS00086">
    <property type="entry name" value="CYTOCHROME_P450"/>
    <property type="match status" value="1"/>
</dbReference>
<comment type="catalytic activity">
    <reaction evidence="14">
        <text>an organic molecule + reduced [NADPH--hemoprotein reductase] + O2 = an alcohol + oxidized [NADPH--hemoprotein reductase] + H2O + H(+)</text>
        <dbReference type="Rhea" id="RHEA:17149"/>
        <dbReference type="Rhea" id="RHEA-COMP:11964"/>
        <dbReference type="Rhea" id="RHEA-COMP:11965"/>
        <dbReference type="ChEBI" id="CHEBI:15377"/>
        <dbReference type="ChEBI" id="CHEBI:15378"/>
        <dbReference type="ChEBI" id="CHEBI:15379"/>
        <dbReference type="ChEBI" id="CHEBI:30879"/>
        <dbReference type="ChEBI" id="CHEBI:57618"/>
        <dbReference type="ChEBI" id="CHEBI:58210"/>
        <dbReference type="ChEBI" id="CHEBI:142491"/>
        <dbReference type="EC" id="1.14.14.1"/>
    </reaction>
</comment>
<dbReference type="GO" id="GO:0050649">
    <property type="term" value="F:testosterone 6-beta-hydroxylase activity"/>
    <property type="evidence" value="ECO:0007669"/>
    <property type="project" value="TreeGrafter"/>
</dbReference>
<dbReference type="GO" id="GO:0016712">
    <property type="term" value="F:oxidoreductase activity, acting on paired donors, with incorporation or reduction of molecular oxygen, reduced flavin or flavoprotein as one donor, and incorporation of one atom of oxygen"/>
    <property type="evidence" value="ECO:0007669"/>
    <property type="project" value="UniProtKB-EC"/>
</dbReference>
<dbReference type="GO" id="GO:0070989">
    <property type="term" value="P:oxidative demethylation"/>
    <property type="evidence" value="ECO:0007669"/>
    <property type="project" value="TreeGrafter"/>
</dbReference>
<evidence type="ECO:0000256" key="10">
    <source>
        <dbReference type="ARBA" id="ARBA00023002"/>
    </source>
</evidence>
<dbReference type="Proteomes" id="UP000005447">
    <property type="component" value="Unassembled WGS sequence"/>
</dbReference>
<protein>
    <recommendedName>
        <fullName evidence="5">unspecific monooxygenase</fullName>
        <ecNumber evidence="5">1.14.14.1</ecNumber>
    </recommendedName>
</protein>
<keyword evidence="19" id="KW-1185">Reference proteome</keyword>
<dbReference type="OMA" id="CIMYSLA"/>
<evidence type="ECO:0000256" key="4">
    <source>
        <dbReference type="ARBA" id="ARBA00010617"/>
    </source>
</evidence>
<keyword evidence="11 15" id="KW-0408">Iron</keyword>
<dbReference type="InterPro" id="IPR050705">
    <property type="entry name" value="Cytochrome_P450_3A"/>
</dbReference>
<feature type="transmembrane region" description="Helical" evidence="17">
    <location>
        <begin position="169"/>
        <end position="193"/>
    </location>
</feature>
<dbReference type="PRINTS" id="PR00463">
    <property type="entry name" value="EP450I"/>
</dbReference>
<dbReference type="GeneTree" id="ENSGT00950000182958"/>
<dbReference type="GO" id="GO:0005789">
    <property type="term" value="C:endoplasmic reticulum membrane"/>
    <property type="evidence" value="ECO:0007669"/>
    <property type="project" value="UniProtKB-SubCell"/>
</dbReference>
<dbReference type="EC" id="1.14.14.1" evidence="5"/>
<dbReference type="Bgee" id="ENSCPOG00000024937">
    <property type="expression patterns" value="Expressed in liver"/>
</dbReference>
<reference evidence="18" key="2">
    <citation type="submission" date="2025-08" db="UniProtKB">
        <authorList>
            <consortium name="Ensembl"/>
        </authorList>
    </citation>
    <scope>IDENTIFICATION</scope>
    <source>
        <strain evidence="18">2N</strain>
    </source>
</reference>
<keyword evidence="17" id="KW-1133">Transmembrane helix</keyword>
<evidence type="ECO:0000256" key="11">
    <source>
        <dbReference type="ARBA" id="ARBA00023004"/>
    </source>
</evidence>
<dbReference type="InParanoid" id="H0VMP1"/>
<sequence length="455" mass="52990">MDLIPSFSLETWVLLALSLVLLYQYATYSHGFFKKLGIPGPKPLPLFGNVLSYRKGMWSFDIECRKKYGNMWGLCWPSQNPDMIKAVLVKECYSVFTNRRSLVPVGFMKKSVSLSEDEEWKRIRTQLSPNFTSGKLKEMFPIIKQYGDVLVKNLRQEAEKGKPVQLKEWNFLFCVVMFPFLTQLYEMLSISIFPRDSLKFFTKFVKKTKENHLESNKKQRVNFLQMMLNSQNFKDTESHKALSDVEILAQSIIFIFAGYETSSSTLSCIMYSLATHPDVQKKLQQEIDKTLPNKAFPTYDVMMEMEYLDMVVNETLRLYPVANRIERMSKKGFEINGMSFPKGTLVMIPSFALHRDSKYWPEPDEFHPERFSKKNKENIDPYIYMPFGNGPRNCIGRRMALMNLKLALIRLLQNFSFYPCKETQIPLRLSSEALLQPEKPLILKVVSRDETIRGA</sequence>
<evidence type="ECO:0000256" key="1">
    <source>
        <dbReference type="ARBA" id="ARBA00001971"/>
    </source>
</evidence>